<feature type="transmembrane region" description="Helical" evidence="5">
    <location>
        <begin position="241"/>
        <end position="260"/>
    </location>
</feature>
<feature type="transmembrane region" description="Helical" evidence="5">
    <location>
        <begin position="309"/>
        <end position="332"/>
    </location>
</feature>
<dbReference type="Proteomes" id="UP000054279">
    <property type="component" value="Unassembled WGS sequence"/>
</dbReference>
<feature type="transmembrane region" description="Helical" evidence="5">
    <location>
        <begin position="383"/>
        <end position="404"/>
    </location>
</feature>
<dbReference type="HOGENOM" id="CLU_032414_0_0_1"/>
<accession>A0A0C9UPH9</accession>
<comment type="subcellular location">
    <subcellularLocation>
        <location evidence="1">Membrane</location>
        <topology evidence="1">Multi-pass membrane protein</topology>
    </subcellularLocation>
</comment>
<proteinExistence type="predicted"/>
<name>A0A0C9UPH9_SPHS4</name>
<dbReference type="OrthoDB" id="191139at2759"/>
<sequence>MVDWAGIASTTWGSAQASISILLLMVYGYIAKSHELFNNSGLKALSKMTTTILLPALFFAEIGPQASWSNIVHYWPIILYSVMQITLSYLFTSLGRRIFKSTYDFPRWIIPSAMFNNSVTLPVLMVECLGKAGAFDGIIGGSDTLEAALSRAKTYVLINGLVMSVSKFAIAPKIMNPALLQEDALIDLSPAPVTVYSSTNSNSEDVVCTEYSPLISPSQPPKRRFFLQTWSTLKKFSNPPLIGAMAAFLIGVIPTLHRMFLDNGALNLTVTHSINKMGSAYPTIQILVLGAQLYAGTQGHTKYKTPKFAISYLVFYRFIIMPILSISFISFLRNWRPTLLLDDPMFDFALMVAPMGPPALTIGAVAEIARLDEEDIGGIARMMIIAYFITPVISLPIAAALTIIQSRLPGVIHGVTGL</sequence>
<protein>
    <recommendedName>
        <fullName evidence="8">Auxin efflux carrier</fullName>
    </recommendedName>
</protein>
<evidence type="ECO:0000313" key="6">
    <source>
        <dbReference type="EMBL" id="KIJ27255.1"/>
    </source>
</evidence>
<feature type="transmembrane region" description="Helical" evidence="5">
    <location>
        <begin position="280"/>
        <end position="297"/>
    </location>
</feature>
<dbReference type="GO" id="GO:0016020">
    <property type="term" value="C:membrane"/>
    <property type="evidence" value="ECO:0007669"/>
    <property type="project" value="UniProtKB-SubCell"/>
</dbReference>
<evidence type="ECO:0000256" key="2">
    <source>
        <dbReference type="ARBA" id="ARBA00022692"/>
    </source>
</evidence>
<evidence type="ECO:0008006" key="8">
    <source>
        <dbReference type="Google" id="ProtNLM"/>
    </source>
</evidence>
<dbReference type="InterPro" id="IPR004776">
    <property type="entry name" value="Mem_transp_PIN-like"/>
</dbReference>
<feature type="transmembrane region" description="Helical" evidence="5">
    <location>
        <begin position="72"/>
        <end position="91"/>
    </location>
</feature>
<dbReference type="Pfam" id="PF03547">
    <property type="entry name" value="Mem_trans"/>
    <property type="match status" value="1"/>
</dbReference>
<evidence type="ECO:0000256" key="5">
    <source>
        <dbReference type="SAM" id="Phobius"/>
    </source>
</evidence>
<dbReference type="AlphaFoldDB" id="A0A0C9UPH9"/>
<keyword evidence="2 5" id="KW-0812">Transmembrane</keyword>
<gene>
    <name evidence="6" type="ORF">M422DRAFT_784975</name>
</gene>
<evidence type="ECO:0000256" key="4">
    <source>
        <dbReference type="ARBA" id="ARBA00023136"/>
    </source>
</evidence>
<feature type="transmembrane region" description="Helical" evidence="5">
    <location>
        <begin position="12"/>
        <end position="30"/>
    </location>
</feature>
<dbReference type="GO" id="GO:0005783">
    <property type="term" value="C:endoplasmic reticulum"/>
    <property type="evidence" value="ECO:0007669"/>
    <property type="project" value="TreeGrafter"/>
</dbReference>
<evidence type="ECO:0000256" key="3">
    <source>
        <dbReference type="ARBA" id="ARBA00022989"/>
    </source>
</evidence>
<dbReference type="PANTHER" id="PTHR31794">
    <property type="entry name" value="AUXIN EFFLUX TRANSPORTER FAMILY PROTEIN (EUROFUNG)"/>
    <property type="match status" value="1"/>
</dbReference>
<evidence type="ECO:0000256" key="1">
    <source>
        <dbReference type="ARBA" id="ARBA00004141"/>
    </source>
</evidence>
<keyword evidence="3 5" id="KW-1133">Transmembrane helix</keyword>
<feature type="transmembrane region" description="Helical" evidence="5">
    <location>
        <begin position="352"/>
        <end position="371"/>
    </location>
</feature>
<dbReference type="PANTHER" id="PTHR31794:SF4">
    <property type="entry name" value="AUXIN EFFLUX TRANSPORTER FAMILY PROTEIN (EUROFUNG)"/>
    <property type="match status" value="1"/>
</dbReference>
<dbReference type="EMBL" id="KN837341">
    <property type="protein sequence ID" value="KIJ27255.1"/>
    <property type="molecule type" value="Genomic_DNA"/>
</dbReference>
<organism evidence="6 7">
    <name type="scientific">Sphaerobolus stellatus (strain SS14)</name>
    <dbReference type="NCBI Taxonomy" id="990650"/>
    <lineage>
        <taxon>Eukaryota</taxon>
        <taxon>Fungi</taxon>
        <taxon>Dikarya</taxon>
        <taxon>Basidiomycota</taxon>
        <taxon>Agaricomycotina</taxon>
        <taxon>Agaricomycetes</taxon>
        <taxon>Phallomycetidae</taxon>
        <taxon>Geastrales</taxon>
        <taxon>Sphaerobolaceae</taxon>
        <taxon>Sphaerobolus</taxon>
    </lineage>
</organism>
<reference evidence="6 7" key="1">
    <citation type="submission" date="2014-06" db="EMBL/GenBank/DDBJ databases">
        <title>Evolutionary Origins and Diversification of the Mycorrhizal Mutualists.</title>
        <authorList>
            <consortium name="DOE Joint Genome Institute"/>
            <consortium name="Mycorrhizal Genomics Consortium"/>
            <person name="Kohler A."/>
            <person name="Kuo A."/>
            <person name="Nagy L.G."/>
            <person name="Floudas D."/>
            <person name="Copeland A."/>
            <person name="Barry K.W."/>
            <person name="Cichocki N."/>
            <person name="Veneault-Fourrey C."/>
            <person name="LaButti K."/>
            <person name="Lindquist E.A."/>
            <person name="Lipzen A."/>
            <person name="Lundell T."/>
            <person name="Morin E."/>
            <person name="Murat C."/>
            <person name="Riley R."/>
            <person name="Ohm R."/>
            <person name="Sun H."/>
            <person name="Tunlid A."/>
            <person name="Henrissat B."/>
            <person name="Grigoriev I.V."/>
            <person name="Hibbett D.S."/>
            <person name="Martin F."/>
        </authorList>
    </citation>
    <scope>NUCLEOTIDE SEQUENCE [LARGE SCALE GENOMIC DNA]</scope>
    <source>
        <strain evidence="6 7">SS14</strain>
    </source>
</reference>
<keyword evidence="7" id="KW-1185">Reference proteome</keyword>
<keyword evidence="4 5" id="KW-0472">Membrane</keyword>
<evidence type="ECO:0000313" key="7">
    <source>
        <dbReference type="Proteomes" id="UP000054279"/>
    </source>
</evidence>
<dbReference type="GO" id="GO:0055085">
    <property type="term" value="P:transmembrane transport"/>
    <property type="evidence" value="ECO:0007669"/>
    <property type="project" value="InterPro"/>
</dbReference>